<dbReference type="AlphaFoldDB" id="A0A4S8MF89"/>
<gene>
    <name evidence="2" type="ORF">K435DRAFT_793846</name>
</gene>
<feature type="region of interest" description="Disordered" evidence="1">
    <location>
        <begin position="1"/>
        <end position="139"/>
    </location>
</feature>
<keyword evidence="3" id="KW-1185">Reference proteome</keyword>
<reference evidence="2 3" key="1">
    <citation type="journal article" date="2019" name="Nat. Ecol. Evol.">
        <title>Megaphylogeny resolves global patterns of mushroom evolution.</title>
        <authorList>
            <person name="Varga T."/>
            <person name="Krizsan K."/>
            <person name="Foldi C."/>
            <person name="Dima B."/>
            <person name="Sanchez-Garcia M."/>
            <person name="Sanchez-Ramirez S."/>
            <person name="Szollosi G.J."/>
            <person name="Szarkandi J.G."/>
            <person name="Papp V."/>
            <person name="Albert L."/>
            <person name="Andreopoulos W."/>
            <person name="Angelini C."/>
            <person name="Antonin V."/>
            <person name="Barry K.W."/>
            <person name="Bougher N.L."/>
            <person name="Buchanan P."/>
            <person name="Buyck B."/>
            <person name="Bense V."/>
            <person name="Catcheside P."/>
            <person name="Chovatia M."/>
            <person name="Cooper J."/>
            <person name="Damon W."/>
            <person name="Desjardin D."/>
            <person name="Finy P."/>
            <person name="Geml J."/>
            <person name="Haridas S."/>
            <person name="Hughes K."/>
            <person name="Justo A."/>
            <person name="Karasinski D."/>
            <person name="Kautmanova I."/>
            <person name="Kiss B."/>
            <person name="Kocsube S."/>
            <person name="Kotiranta H."/>
            <person name="LaButti K.M."/>
            <person name="Lechner B.E."/>
            <person name="Liimatainen K."/>
            <person name="Lipzen A."/>
            <person name="Lukacs Z."/>
            <person name="Mihaltcheva S."/>
            <person name="Morgado L.N."/>
            <person name="Niskanen T."/>
            <person name="Noordeloos M.E."/>
            <person name="Ohm R.A."/>
            <person name="Ortiz-Santana B."/>
            <person name="Ovrebo C."/>
            <person name="Racz N."/>
            <person name="Riley R."/>
            <person name="Savchenko A."/>
            <person name="Shiryaev A."/>
            <person name="Soop K."/>
            <person name="Spirin V."/>
            <person name="Szebenyi C."/>
            <person name="Tomsovsky M."/>
            <person name="Tulloss R.E."/>
            <person name="Uehling J."/>
            <person name="Grigoriev I.V."/>
            <person name="Vagvolgyi C."/>
            <person name="Papp T."/>
            <person name="Martin F.M."/>
            <person name="Miettinen O."/>
            <person name="Hibbett D.S."/>
            <person name="Nagy L.G."/>
        </authorList>
    </citation>
    <scope>NUCLEOTIDE SEQUENCE [LARGE SCALE GENOMIC DNA]</scope>
    <source>
        <strain evidence="2 3">CBS 962.96</strain>
    </source>
</reference>
<feature type="compositionally biased region" description="Polar residues" evidence="1">
    <location>
        <begin position="21"/>
        <end position="54"/>
    </location>
</feature>
<proteinExistence type="predicted"/>
<dbReference type="Proteomes" id="UP000297245">
    <property type="component" value="Unassembled WGS sequence"/>
</dbReference>
<evidence type="ECO:0000313" key="3">
    <source>
        <dbReference type="Proteomes" id="UP000297245"/>
    </source>
</evidence>
<sequence>MNVATRTTKNSKKSAPPAPTSVPSNESVPSASPSLQTSPVNPNPSLDSPVNPNPSLDHPETVSPQQQRAYSHLFEGNSVATTPPPKNSAPLRVSPLNSPGSDSDSSSSSDNSSPVPVNMSSKSGESWTNNGPGKAPTVHSRFLKPQEYGSIKASFLRYLRKSKCTDSNSEDARDHFMACFQNEQTMMFFAAARDDLVKLSPQKFEEAMLEHLIGTTWVKTVRALILDARQDSFEDGAFSIMYETLLSYNNLLKGVGKEIDSSLFQSTLRAALNRDFETFLDAEGVDLSSSDLNAWVTLLKEKDSHFRRFRRPELARLARLEELEKKRISDSVRSSHKHL</sequence>
<name>A0A4S8MF89_DENBC</name>
<evidence type="ECO:0000256" key="1">
    <source>
        <dbReference type="SAM" id="MobiDB-lite"/>
    </source>
</evidence>
<protein>
    <submittedName>
        <fullName evidence="2">Uncharacterized protein</fullName>
    </submittedName>
</protein>
<feature type="compositionally biased region" description="Low complexity" evidence="1">
    <location>
        <begin position="94"/>
        <end position="123"/>
    </location>
</feature>
<organism evidence="2 3">
    <name type="scientific">Dendrothele bispora (strain CBS 962.96)</name>
    <dbReference type="NCBI Taxonomy" id="1314807"/>
    <lineage>
        <taxon>Eukaryota</taxon>
        <taxon>Fungi</taxon>
        <taxon>Dikarya</taxon>
        <taxon>Basidiomycota</taxon>
        <taxon>Agaricomycotina</taxon>
        <taxon>Agaricomycetes</taxon>
        <taxon>Agaricomycetidae</taxon>
        <taxon>Agaricales</taxon>
        <taxon>Agaricales incertae sedis</taxon>
        <taxon>Dendrothele</taxon>
    </lineage>
</organism>
<accession>A0A4S8MF89</accession>
<evidence type="ECO:0000313" key="2">
    <source>
        <dbReference type="EMBL" id="THV00754.1"/>
    </source>
</evidence>
<dbReference type="EMBL" id="ML179099">
    <property type="protein sequence ID" value="THV00754.1"/>
    <property type="molecule type" value="Genomic_DNA"/>
</dbReference>